<evidence type="ECO:0000256" key="3">
    <source>
        <dbReference type="ARBA" id="ARBA00022692"/>
    </source>
</evidence>
<keyword evidence="5 8" id="KW-1133">Transmembrane helix</keyword>
<evidence type="ECO:0000256" key="1">
    <source>
        <dbReference type="ARBA" id="ARBA00004651"/>
    </source>
</evidence>
<evidence type="ECO:0000256" key="7">
    <source>
        <dbReference type="SAM" id="MobiDB-lite"/>
    </source>
</evidence>
<comment type="caution">
    <text evidence="10">The sequence shown here is derived from an EMBL/GenBank/DDBJ whole genome shotgun (WGS) entry which is preliminary data.</text>
</comment>
<protein>
    <recommendedName>
        <fullName evidence="9">Phosphatidic acid phosphatase type 2/haloperoxidase domain-containing protein</fullName>
    </recommendedName>
</protein>
<keyword evidence="11" id="KW-1185">Reference proteome</keyword>
<dbReference type="Proteomes" id="UP001501020">
    <property type="component" value="Unassembled WGS sequence"/>
</dbReference>
<evidence type="ECO:0000256" key="8">
    <source>
        <dbReference type="SAM" id="Phobius"/>
    </source>
</evidence>
<sequence>MLCRTCHRMLWTPFERGRRLGPSWKVRLMTAAAPVPLAFDGSRIDGSLFTAVTDFARETKWLNAPMEWWTNAGLVVFAVLMVAGWWMARRRDASAMTIALAAPFSVAVAFAAAEVIKKIAVEPRPCRSMPHAFIVEACPVPSDYAFPSGHTTAAVATVAALFLLDRQLSAIAAVFAVLEAFTRVYVGGHYPHDIIGSAILALPIAYLVSLALRHLFTPLVARLRTGALAPLLGTGTSDISATTRPDPLLTNDGQPANHCEHTGPASTNDGPSPRW</sequence>
<dbReference type="InterPro" id="IPR000326">
    <property type="entry name" value="PAP2/HPO"/>
</dbReference>
<feature type="transmembrane region" description="Helical" evidence="8">
    <location>
        <begin position="171"/>
        <end position="188"/>
    </location>
</feature>
<dbReference type="PANTHER" id="PTHR14969:SF62">
    <property type="entry name" value="DECAPRENYLPHOSPHORYL-5-PHOSPHORIBOSE PHOSPHATASE RV3807C-RELATED"/>
    <property type="match status" value="1"/>
</dbReference>
<keyword evidence="3 8" id="KW-0812">Transmembrane</keyword>
<keyword evidence="2" id="KW-1003">Cell membrane</keyword>
<feature type="transmembrane region" description="Helical" evidence="8">
    <location>
        <begin position="194"/>
        <end position="216"/>
    </location>
</feature>
<evidence type="ECO:0000256" key="2">
    <source>
        <dbReference type="ARBA" id="ARBA00022475"/>
    </source>
</evidence>
<evidence type="ECO:0000256" key="5">
    <source>
        <dbReference type="ARBA" id="ARBA00022989"/>
    </source>
</evidence>
<dbReference type="SMART" id="SM00014">
    <property type="entry name" value="acidPPc"/>
    <property type="match status" value="1"/>
</dbReference>
<dbReference type="EMBL" id="BAAAMR010000060">
    <property type="protein sequence ID" value="GAA2152721.1"/>
    <property type="molecule type" value="Genomic_DNA"/>
</dbReference>
<keyword evidence="4" id="KW-0378">Hydrolase</keyword>
<feature type="region of interest" description="Disordered" evidence="7">
    <location>
        <begin position="239"/>
        <end position="275"/>
    </location>
</feature>
<dbReference type="InterPro" id="IPR036938">
    <property type="entry name" value="PAP2/HPO_sf"/>
</dbReference>
<dbReference type="PANTHER" id="PTHR14969">
    <property type="entry name" value="SPHINGOSINE-1-PHOSPHATE PHOSPHOHYDROLASE"/>
    <property type="match status" value="1"/>
</dbReference>
<comment type="subcellular location">
    <subcellularLocation>
        <location evidence="1">Cell membrane</location>
        <topology evidence="1">Multi-pass membrane protein</topology>
    </subcellularLocation>
</comment>
<gene>
    <name evidence="10" type="ORF">GCM10009727_58560</name>
</gene>
<organism evidence="10 11">
    <name type="scientific">Actinomadura napierensis</name>
    <dbReference type="NCBI Taxonomy" id="267854"/>
    <lineage>
        <taxon>Bacteria</taxon>
        <taxon>Bacillati</taxon>
        <taxon>Actinomycetota</taxon>
        <taxon>Actinomycetes</taxon>
        <taxon>Streptosporangiales</taxon>
        <taxon>Thermomonosporaceae</taxon>
        <taxon>Actinomadura</taxon>
    </lineage>
</organism>
<accession>A0ABN3A2N7</accession>
<feature type="domain" description="Phosphatidic acid phosphatase type 2/haloperoxidase" evidence="9">
    <location>
        <begin position="98"/>
        <end position="209"/>
    </location>
</feature>
<keyword evidence="6 8" id="KW-0472">Membrane</keyword>
<evidence type="ECO:0000256" key="4">
    <source>
        <dbReference type="ARBA" id="ARBA00022801"/>
    </source>
</evidence>
<dbReference type="Pfam" id="PF01569">
    <property type="entry name" value="PAP2"/>
    <property type="match status" value="1"/>
</dbReference>
<feature type="transmembrane region" description="Helical" evidence="8">
    <location>
        <begin position="95"/>
        <end position="113"/>
    </location>
</feature>
<evidence type="ECO:0000313" key="11">
    <source>
        <dbReference type="Proteomes" id="UP001501020"/>
    </source>
</evidence>
<evidence type="ECO:0000259" key="9">
    <source>
        <dbReference type="SMART" id="SM00014"/>
    </source>
</evidence>
<proteinExistence type="predicted"/>
<reference evidence="10 11" key="1">
    <citation type="journal article" date="2019" name="Int. J. Syst. Evol. Microbiol.">
        <title>The Global Catalogue of Microorganisms (GCM) 10K type strain sequencing project: providing services to taxonomists for standard genome sequencing and annotation.</title>
        <authorList>
            <consortium name="The Broad Institute Genomics Platform"/>
            <consortium name="The Broad Institute Genome Sequencing Center for Infectious Disease"/>
            <person name="Wu L."/>
            <person name="Ma J."/>
        </authorList>
    </citation>
    <scope>NUCLEOTIDE SEQUENCE [LARGE SCALE GENOMIC DNA]</scope>
    <source>
        <strain evidence="10 11">JCM 13850</strain>
    </source>
</reference>
<name>A0ABN3A2N7_9ACTN</name>
<dbReference type="Gene3D" id="1.20.144.10">
    <property type="entry name" value="Phosphatidic acid phosphatase type 2/haloperoxidase"/>
    <property type="match status" value="1"/>
</dbReference>
<dbReference type="SUPFAM" id="SSF48317">
    <property type="entry name" value="Acid phosphatase/Vanadium-dependent haloperoxidase"/>
    <property type="match status" value="1"/>
</dbReference>
<feature type="compositionally biased region" description="Polar residues" evidence="7">
    <location>
        <begin position="264"/>
        <end position="275"/>
    </location>
</feature>
<feature type="transmembrane region" description="Helical" evidence="8">
    <location>
        <begin position="68"/>
        <end position="88"/>
    </location>
</feature>
<evidence type="ECO:0000313" key="10">
    <source>
        <dbReference type="EMBL" id="GAA2152721.1"/>
    </source>
</evidence>
<evidence type="ECO:0000256" key="6">
    <source>
        <dbReference type="ARBA" id="ARBA00023136"/>
    </source>
</evidence>